<proteinExistence type="predicted"/>
<dbReference type="InParanoid" id="A0A1Y2EY86"/>
<dbReference type="GO" id="GO:0005834">
    <property type="term" value="C:heterotrimeric G-protein complex"/>
    <property type="evidence" value="ECO:0007669"/>
    <property type="project" value="TreeGrafter"/>
</dbReference>
<evidence type="ECO:0000256" key="4">
    <source>
        <dbReference type="ARBA" id="ARBA00023224"/>
    </source>
</evidence>
<dbReference type="InterPro" id="IPR027417">
    <property type="entry name" value="P-loop_NTPase"/>
</dbReference>
<protein>
    <submittedName>
        <fullName evidence="7">Guanine nucleotide binding protein, alpha subunit</fullName>
    </submittedName>
</protein>
<name>A0A1Y2EY86_9BASI</name>
<evidence type="ECO:0000313" key="8">
    <source>
        <dbReference type="Proteomes" id="UP000193467"/>
    </source>
</evidence>
<feature type="binding site" evidence="6">
    <location>
        <position position="48"/>
    </location>
    <ligand>
        <name>Mg(2+)</name>
        <dbReference type="ChEBI" id="CHEBI:18420"/>
    </ligand>
</feature>
<evidence type="ECO:0000256" key="1">
    <source>
        <dbReference type="ARBA" id="ARBA00022723"/>
    </source>
</evidence>
<evidence type="ECO:0000256" key="3">
    <source>
        <dbReference type="ARBA" id="ARBA00023134"/>
    </source>
</evidence>
<dbReference type="PANTHER" id="PTHR10218">
    <property type="entry name" value="GTP-BINDING PROTEIN ALPHA SUBUNIT"/>
    <property type="match status" value="1"/>
</dbReference>
<dbReference type="PRINTS" id="PR00318">
    <property type="entry name" value="GPROTEINA"/>
</dbReference>
<dbReference type="SUPFAM" id="SSF47895">
    <property type="entry name" value="Transducin (alpha subunit), insertion domain"/>
    <property type="match status" value="1"/>
</dbReference>
<dbReference type="AlphaFoldDB" id="A0A1Y2EY86"/>
<keyword evidence="3 5" id="KW-0342">GTP-binding</keyword>
<dbReference type="SUPFAM" id="SSF52540">
    <property type="entry name" value="P-loop containing nucleoside triphosphate hydrolases"/>
    <property type="match status" value="1"/>
</dbReference>
<gene>
    <name evidence="7" type="ORF">BCR35DRAFT_353363</name>
</gene>
<dbReference type="GO" id="GO:0003924">
    <property type="term" value="F:GTPase activity"/>
    <property type="evidence" value="ECO:0007669"/>
    <property type="project" value="InterPro"/>
</dbReference>
<feature type="binding site" evidence="6">
    <location>
        <position position="183"/>
    </location>
    <ligand>
        <name>Mg(2+)</name>
        <dbReference type="ChEBI" id="CHEBI:18420"/>
    </ligand>
</feature>
<dbReference type="GO" id="GO:0031683">
    <property type="term" value="F:G-protein beta/gamma-subunit complex binding"/>
    <property type="evidence" value="ECO:0007669"/>
    <property type="project" value="InterPro"/>
</dbReference>
<dbReference type="GO" id="GO:0005525">
    <property type="term" value="F:GTP binding"/>
    <property type="evidence" value="ECO:0007669"/>
    <property type="project" value="UniProtKB-KW"/>
</dbReference>
<reference evidence="7 8" key="1">
    <citation type="submission" date="2016-07" db="EMBL/GenBank/DDBJ databases">
        <title>Pervasive Adenine N6-methylation of Active Genes in Fungi.</title>
        <authorList>
            <consortium name="DOE Joint Genome Institute"/>
            <person name="Mondo S.J."/>
            <person name="Dannebaum R.O."/>
            <person name="Kuo R.C."/>
            <person name="Labutti K."/>
            <person name="Haridas S."/>
            <person name="Kuo A."/>
            <person name="Salamov A."/>
            <person name="Ahrendt S.R."/>
            <person name="Lipzen A."/>
            <person name="Sullivan W."/>
            <person name="Andreopoulos W.B."/>
            <person name="Clum A."/>
            <person name="Lindquist E."/>
            <person name="Daum C."/>
            <person name="Ramamoorthy G.K."/>
            <person name="Gryganskyi A."/>
            <person name="Culley D."/>
            <person name="Magnuson J.K."/>
            <person name="James T.Y."/>
            <person name="O'Malley M.A."/>
            <person name="Stajich J.E."/>
            <person name="Spatafora J.W."/>
            <person name="Visel A."/>
            <person name="Grigoriev I.V."/>
        </authorList>
    </citation>
    <scope>NUCLEOTIDE SEQUENCE [LARGE SCALE GENOMIC DNA]</scope>
    <source>
        <strain evidence="7 8">62-1032</strain>
    </source>
</reference>
<feature type="binding site" evidence="5">
    <location>
        <position position="329"/>
    </location>
    <ligand>
        <name>GTP</name>
        <dbReference type="ChEBI" id="CHEBI:37565"/>
    </ligand>
</feature>
<dbReference type="PANTHER" id="PTHR10218:SF360">
    <property type="entry name" value="GUANINE NUCLEOTIDE-BINDING PROTEIN SUBUNIT ALPHA HOMOLOG"/>
    <property type="match status" value="1"/>
</dbReference>
<feature type="binding site" evidence="5">
    <location>
        <begin position="44"/>
        <end position="49"/>
    </location>
    <ligand>
        <name>GTP</name>
        <dbReference type="ChEBI" id="CHEBI:37565"/>
    </ligand>
</feature>
<sequence length="355" mass="40215">MGCATSSPVDHEAEMRSKAIDVQLQRDQREHGQDIKMLLLGTGESGKSTVMKQMLLLHGDGFSESDREAYKEVIFLNTLQSLLAILSSLTSLSLHILPSNYPSARLLTELPEEGKQVKEEDNEELVKAMINLWEDSAVREAVVHRASYQLNDSAEYFLNALSRTSASDYIPTNDDMLRARIRTIGIQEHALRIGKVGYRVFDVGGQRSERRKWINCFEAISVLLFLVALSEYDQTLREDHTVNRLEEAMTVFSSVANSRWFSKTTIVLMLNKTDLLRQKLGEGRSSLKEHFPAYEGKEESYEEVTSFFSTQFKGLCSGSKPLYIHFTTATDTTHMEKIIAATHDTIARNMMELVM</sequence>
<dbReference type="Gene3D" id="3.40.50.300">
    <property type="entry name" value="P-loop containing nucleotide triphosphate hydrolases"/>
    <property type="match status" value="1"/>
</dbReference>
<dbReference type="OrthoDB" id="5817230at2759"/>
<keyword evidence="1 6" id="KW-0479">Metal-binding</keyword>
<dbReference type="Pfam" id="PF00503">
    <property type="entry name" value="G-alpha"/>
    <property type="match status" value="1"/>
</dbReference>
<dbReference type="Proteomes" id="UP000193467">
    <property type="component" value="Unassembled WGS sequence"/>
</dbReference>
<keyword evidence="6" id="KW-0460">Magnesium</keyword>
<evidence type="ECO:0000256" key="6">
    <source>
        <dbReference type="PIRSR" id="PIRSR601019-2"/>
    </source>
</evidence>
<dbReference type="GO" id="GO:0005737">
    <property type="term" value="C:cytoplasm"/>
    <property type="evidence" value="ECO:0007669"/>
    <property type="project" value="TreeGrafter"/>
</dbReference>
<feature type="binding site" evidence="5">
    <location>
        <begin position="177"/>
        <end position="183"/>
    </location>
    <ligand>
        <name>GTP</name>
        <dbReference type="ChEBI" id="CHEBI:37565"/>
    </ligand>
</feature>
<organism evidence="7 8">
    <name type="scientific">Leucosporidium creatinivorum</name>
    <dbReference type="NCBI Taxonomy" id="106004"/>
    <lineage>
        <taxon>Eukaryota</taxon>
        <taxon>Fungi</taxon>
        <taxon>Dikarya</taxon>
        <taxon>Basidiomycota</taxon>
        <taxon>Pucciniomycotina</taxon>
        <taxon>Microbotryomycetes</taxon>
        <taxon>Leucosporidiales</taxon>
        <taxon>Leucosporidium</taxon>
    </lineage>
</organism>
<dbReference type="CDD" id="cd00066">
    <property type="entry name" value="G-alpha"/>
    <property type="match status" value="1"/>
</dbReference>
<dbReference type="PROSITE" id="PS51882">
    <property type="entry name" value="G_ALPHA"/>
    <property type="match status" value="1"/>
</dbReference>
<dbReference type="STRING" id="106004.A0A1Y2EY86"/>
<evidence type="ECO:0000256" key="2">
    <source>
        <dbReference type="ARBA" id="ARBA00022741"/>
    </source>
</evidence>
<dbReference type="Gene3D" id="1.10.400.10">
    <property type="entry name" value="GI Alpha 1, domain 2-like"/>
    <property type="match status" value="1"/>
</dbReference>
<keyword evidence="8" id="KW-1185">Reference proteome</keyword>
<dbReference type="GO" id="GO:0046872">
    <property type="term" value="F:metal ion binding"/>
    <property type="evidence" value="ECO:0007669"/>
    <property type="project" value="UniProtKB-KW"/>
</dbReference>
<evidence type="ECO:0000256" key="5">
    <source>
        <dbReference type="PIRSR" id="PIRSR601019-1"/>
    </source>
</evidence>
<dbReference type="SMART" id="SM00275">
    <property type="entry name" value="G_alpha"/>
    <property type="match status" value="1"/>
</dbReference>
<dbReference type="FunFam" id="3.40.50.300:FF:000692">
    <property type="entry name" value="Guanine nucleotide-binding protein subunit alpha"/>
    <property type="match status" value="1"/>
</dbReference>
<keyword evidence="4" id="KW-0807">Transducer</keyword>
<evidence type="ECO:0000313" key="7">
    <source>
        <dbReference type="EMBL" id="ORY76569.1"/>
    </source>
</evidence>
<dbReference type="InterPro" id="IPR011025">
    <property type="entry name" value="GproteinA_insert"/>
</dbReference>
<dbReference type="GO" id="GO:0007188">
    <property type="term" value="P:adenylate cyclase-modulating G protein-coupled receptor signaling pathway"/>
    <property type="evidence" value="ECO:0007669"/>
    <property type="project" value="TreeGrafter"/>
</dbReference>
<feature type="binding site" evidence="5">
    <location>
        <begin position="152"/>
        <end position="153"/>
    </location>
    <ligand>
        <name>GTP</name>
        <dbReference type="ChEBI" id="CHEBI:37565"/>
    </ligand>
</feature>
<dbReference type="GO" id="GO:0001664">
    <property type="term" value="F:G protein-coupled receptor binding"/>
    <property type="evidence" value="ECO:0007669"/>
    <property type="project" value="TreeGrafter"/>
</dbReference>
<dbReference type="InterPro" id="IPR001019">
    <property type="entry name" value="Gprotein_alpha_su"/>
</dbReference>
<keyword evidence="2 5" id="KW-0547">Nucleotide-binding</keyword>
<comment type="caution">
    <text evidence="7">The sequence shown here is derived from an EMBL/GenBank/DDBJ whole genome shotgun (WGS) entry which is preliminary data.</text>
</comment>
<accession>A0A1Y2EY86</accession>
<feature type="binding site" evidence="5">
    <location>
        <begin position="202"/>
        <end position="206"/>
    </location>
    <ligand>
        <name>GTP</name>
        <dbReference type="ChEBI" id="CHEBI:37565"/>
    </ligand>
</feature>
<feature type="binding site" evidence="5">
    <location>
        <begin position="271"/>
        <end position="274"/>
    </location>
    <ligand>
        <name>GTP</name>
        <dbReference type="ChEBI" id="CHEBI:37565"/>
    </ligand>
</feature>
<dbReference type="EMBL" id="MCGR01000034">
    <property type="protein sequence ID" value="ORY76569.1"/>
    <property type="molecule type" value="Genomic_DNA"/>
</dbReference>